<feature type="transmembrane region" description="Helical" evidence="9">
    <location>
        <begin position="144"/>
        <end position="164"/>
    </location>
</feature>
<feature type="transmembrane region" description="Helical" evidence="9">
    <location>
        <begin position="36"/>
        <end position="59"/>
    </location>
</feature>
<organism evidence="11 12">
    <name type="scientific">Streptomyces durbertensis</name>
    <dbReference type="NCBI Taxonomy" id="2448886"/>
    <lineage>
        <taxon>Bacteria</taxon>
        <taxon>Bacillati</taxon>
        <taxon>Actinomycetota</taxon>
        <taxon>Actinomycetes</taxon>
        <taxon>Kitasatosporales</taxon>
        <taxon>Streptomycetaceae</taxon>
        <taxon>Streptomyces</taxon>
    </lineage>
</organism>
<dbReference type="InterPro" id="IPR050482">
    <property type="entry name" value="Sensor_HK_TwoCompSys"/>
</dbReference>
<keyword evidence="12" id="KW-1185">Reference proteome</keyword>
<name>A0ABR6EKA0_9ACTN</name>
<dbReference type="PANTHER" id="PTHR24421:SF10">
    <property type="entry name" value="NITRATE_NITRITE SENSOR PROTEIN NARQ"/>
    <property type="match status" value="1"/>
</dbReference>
<evidence type="ECO:0000313" key="12">
    <source>
        <dbReference type="Proteomes" id="UP000766698"/>
    </source>
</evidence>
<evidence type="ECO:0000259" key="10">
    <source>
        <dbReference type="Pfam" id="PF07730"/>
    </source>
</evidence>
<keyword evidence="5" id="KW-0547">Nucleotide-binding</keyword>
<evidence type="ECO:0000256" key="9">
    <source>
        <dbReference type="SAM" id="Phobius"/>
    </source>
</evidence>
<evidence type="ECO:0000256" key="2">
    <source>
        <dbReference type="ARBA" id="ARBA00012438"/>
    </source>
</evidence>
<feature type="transmembrane region" description="Helical" evidence="9">
    <location>
        <begin position="12"/>
        <end position="30"/>
    </location>
</feature>
<feature type="domain" description="Signal transduction histidine kinase subgroup 3 dimerisation and phosphoacceptor" evidence="10">
    <location>
        <begin position="182"/>
        <end position="247"/>
    </location>
</feature>
<dbReference type="SUPFAM" id="SSF55874">
    <property type="entry name" value="ATPase domain of HSP90 chaperone/DNA topoisomerase II/histidine kinase"/>
    <property type="match status" value="1"/>
</dbReference>
<evidence type="ECO:0000256" key="7">
    <source>
        <dbReference type="ARBA" id="ARBA00022840"/>
    </source>
</evidence>
<dbReference type="InterPro" id="IPR011712">
    <property type="entry name" value="Sig_transdc_His_kin_sub3_dim/P"/>
</dbReference>
<keyword evidence="9" id="KW-1133">Transmembrane helix</keyword>
<evidence type="ECO:0000256" key="6">
    <source>
        <dbReference type="ARBA" id="ARBA00022777"/>
    </source>
</evidence>
<protein>
    <recommendedName>
        <fullName evidence="2">histidine kinase</fullName>
        <ecNumber evidence="2">2.7.13.3</ecNumber>
    </recommendedName>
</protein>
<dbReference type="Pfam" id="PF07730">
    <property type="entry name" value="HisKA_3"/>
    <property type="match status" value="1"/>
</dbReference>
<dbReference type="EC" id="2.7.13.3" evidence="2"/>
<dbReference type="InterPro" id="IPR036890">
    <property type="entry name" value="HATPase_C_sf"/>
</dbReference>
<keyword evidence="9" id="KW-0812">Transmembrane</keyword>
<dbReference type="PANTHER" id="PTHR24421">
    <property type="entry name" value="NITRATE/NITRITE SENSOR PROTEIN NARX-RELATED"/>
    <property type="match status" value="1"/>
</dbReference>
<evidence type="ECO:0000256" key="4">
    <source>
        <dbReference type="ARBA" id="ARBA00022679"/>
    </source>
</evidence>
<keyword evidence="3" id="KW-0597">Phosphoprotein</keyword>
<sequence>MENVEEAGRRRPTTVLLVAGFTLLWLLDVLTSRHVWFWPPLLGGPLVALLVLAPGRWWLRGVAESTVIRSRVLAAVAVSAGVTLLLLRSGEAGSWGLLESAALLTLLVGTARSAPMPEAVGLCLLLGAAVIAAPLRLSGGGDEITFAFLLTLAAGGAVGLGGYLRGMDNRRAQAVQRVRERERLELARDLHDFVAHHVTGIVVQAQAARTIRETAPERLEPLLEGIERAGTETLESMRRLVRVLREEDGGPVRPEDLLTELGVLVSAFGEREGGGTATLEIAAGARSARLAPEVETSVHRLVQEALTNVARHAPGAPGVRVTLGLADARPGAETSAGPGGEGEWLAVRVVNGPAEHTAPAGGRGGFGLVGLRERVEAVGGRLDVGPTEGGG</sequence>
<dbReference type="EMBL" id="WMLF01000340">
    <property type="protein sequence ID" value="MBB1245767.1"/>
    <property type="molecule type" value="Genomic_DNA"/>
</dbReference>
<comment type="caution">
    <text evidence="11">The sequence shown here is derived from an EMBL/GenBank/DDBJ whole genome shotgun (WGS) entry which is preliminary data.</text>
</comment>
<feature type="non-terminal residue" evidence="11">
    <location>
        <position position="391"/>
    </location>
</feature>
<dbReference type="Proteomes" id="UP000766698">
    <property type="component" value="Unassembled WGS sequence"/>
</dbReference>
<keyword evidence="9" id="KW-0472">Membrane</keyword>
<evidence type="ECO:0000256" key="3">
    <source>
        <dbReference type="ARBA" id="ARBA00022553"/>
    </source>
</evidence>
<keyword evidence="7" id="KW-0067">ATP-binding</keyword>
<dbReference type="Gene3D" id="3.30.565.10">
    <property type="entry name" value="Histidine kinase-like ATPase, C-terminal domain"/>
    <property type="match status" value="1"/>
</dbReference>
<comment type="catalytic activity">
    <reaction evidence="1">
        <text>ATP + protein L-histidine = ADP + protein N-phospho-L-histidine.</text>
        <dbReference type="EC" id="2.7.13.3"/>
    </reaction>
</comment>
<keyword evidence="4" id="KW-0808">Transferase</keyword>
<reference evidence="12" key="1">
    <citation type="journal article" date="2020" name="Syst. Appl. Microbiol.">
        <title>Streptomyces alkaliterrae sp. nov., isolated from an alkaline soil, and emended descriptions of Streptomyces alkaliphilus, Streptomyces calidiresistens and Streptomyces durbertensis.</title>
        <authorList>
            <person name="Swiecimska M."/>
            <person name="Golinska P."/>
            <person name="Nouioui I."/>
            <person name="Wypij M."/>
            <person name="Rai M."/>
            <person name="Sangal V."/>
            <person name="Goodfellow M."/>
        </authorList>
    </citation>
    <scope>NUCLEOTIDE SEQUENCE [LARGE SCALE GENOMIC DNA]</scope>
    <source>
        <strain evidence="12">DSM 104538</strain>
    </source>
</reference>
<evidence type="ECO:0000256" key="8">
    <source>
        <dbReference type="ARBA" id="ARBA00023012"/>
    </source>
</evidence>
<keyword evidence="8" id="KW-0902">Two-component regulatory system</keyword>
<evidence type="ECO:0000256" key="1">
    <source>
        <dbReference type="ARBA" id="ARBA00000085"/>
    </source>
</evidence>
<evidence type="ECO:0000256" key="5">
    <source>
        <dbReference type="ARBA" id="ARBA00022741"/>
    </source>
</evidence>
<keyword evidence="6 11" id="KW-0418">Kinase</keyword>
<gene>
    <name evidence="11" type="ORF">GL263_19715</name>
</gene>
<evidence type="ECO:0000313" key="11">
    <source>
        <dbReference type="EMBL" id="MBB1245767.1"/>
    </source>
</evidence>
<proteinExistence type="predicted"/>
<dbReference type="GO" id="GO:0016301">
    <property type="term" value="F:kinase activity"/>
    <property type="evidence" value="ECO:0007669"/>
    <property type="project" value="UniProtKB-KW"/>
</dbReference>
<accession>A0ABR6EKA0</accession>
<dbReference type="Gene3D" id="1.20.5.1930">
    <property type="match status" value="1"/>
</dbReference>
<feature type="transmembrane region" description="Helical" evidence="9">
    <location>
        <begin position="71"/>
        <end position="87"/>
    </location>
</feature>